<gene>
    <name evidence="8" type="ORF">PMG11_10996</name>
</gene>
<evidence type="ECO:0000256" key="2">
    <source>
        <dbReference type="ARBA" id="ARBA00023015"/>
    </source>
</evidence>
<dbReference type="InterPro" id="IPR001138">
    <property type="entry name" value="Zn2Cys6_DnaBD"/>
</dbReference>
<dbReference type="OrthoDB" id="1747771at2759"/>
<feature type="compositionally biased region" description="Low complexity" evidence="6">
    <location>
        <begin position="155"/>
        <end position="172"/>
    </location>
</feature>
<proteinExistence type="predicted"/>
<organism evidence="8 9">
    <name type="scientific">Penicillium brasilianum</name>
    <dbReference type="NCBI Taxonomy" id="104259"/>
    <lineage>
        <taxon>Eukaryota</taxon>
        <taxon>Fungi</taxon>
        <taxon>Dikarya</taxon>
        <taxon>Ascomycota</taxon>
        <taxon>Pezizomycotina</taxon>
        <taxon>Eurotiomycetes</taxon>
        <taxon>Eurotiomycetidae</taxon>
        <taxon>Eurotiales</taxon>
        <taxon>Aspergillaceae</taxon>
        <taxon>Penicillium</taxon>
    </lineage>
</organism>
<evidence type="ECO:0000313" key="9">
    <source>
        <dbReference type="Proteomes" id="UP000042958"/>
    </source>
</evidence>
<dbReference type="PROSITE" id="PS50048">
    <property type="entry name" value="ZN2_CY6_FUNGAL_2"/>
    <property type="match status" value="1"/>
</dbReference>
<dbReference type="SMART" id="SM00906">
    <property type="entry name" value="Fungal_trans"/>
    <property type="match status" value="1"/>
</dbReference>
<dbReference type="GO" id="GO:0016831">
    <property type="term" value="F:carboxy-lyase activity"/>
    <property type="evidence" value="ECO:0007669"/>
    <property type="project" value="TreeGrafter"/>
</dbReference>
<dbReference type="InterPro" id="IPR036864">
    <property type="entry name" value="Zn2-C6_fun-type_DNA-bd_sf"/>
</dbReference>
<dbReference type="AlphaFoldDB" id="A0A0F7U0R6"/>
<dbReference type="SUPFAM" id="SSF57701">
    <property type="entry name" value="Zn2/Cys6 DNA-binding domain"/>
    <property type="match status" value="1"/>
</dbReference>
<evidence type="ECO:0000256" key="1">
    <source>
        <dbReference type="ARBA" id="ARBA00022723"/>
    </source>
</evidence>
<dbReference type="Pfam" id="PF00172">
    <property type="entry name" value="Zn_clus"/>
    <property type="match status" value="1"/>
</dbReference>
<dbReference type="PANTHER" id="PTHR43374:SF5">
    <property type="entry name" value="ZN(II)2CYS6 TRANSCRIPTION FACTOR (EUROFUNG)"/>
    <property type="match status" value="1"/>
</dbReference>
<feature type="region of interest" description="Disordered" evidence="6">
    <location>
        <begin position="139"/>
        <end position="172"/>
    </location>
</feature>
<dbReference type="EMBL" id="CDHK01000017">
    <property type="protein sequence ID" value="CEJ62499.1"/>
    <property type="molecule type" value="Genomic_DNA"/>
</dbReference>
<keyword evidence="4" id="KW-0804">Transcription</keyword>
<dbReference type="GO" id="GO:0006351">
    <property type="term" value="P:DNA-templated transcription"/>
    <property type="evidence" value="ECO:0007669"/>
    <property type="project" value="InterPro"/>
</dbReference>
<feature type="compositionally biased region" description="Polar residues" evidence="6">
    <location>
        <begin position="139"/>
        <end position="154"/>
    </location>
</feature>
<dbReference type="CDD" id="cd00067">
    <property type="entry name" value="GAL4"/>
    <property type="match status" value="1"/>
</dbReference>
<dbReference type="InterPro" id="IPR004507">
    <property type="entry name" value="UbiX-like"/>
</dbReference>
<dbReference type="GO" id="GO:0008270">
    <property type="term" value="F:zinc ion binding"/>
    <property type="evidence" value="ECO:0007669"/>
    <property type="project" value="InterPro"/>
</dbReference>
<dbReference type="PROSITE" id="PS00463">
    <property type="entry name" value="ZN2_CY6_FUNGAL_1"/>
    <property type="match status" value="1"/>
</dbReference>
<dbReference type="STRING" id="104259.A0A0F7U0R6"/>
<name>A0A0F7U0R6_PENBI</name>
<dbReference type="GO" id="GO:0003677">
    <property type="term" value="F:DNA binding"/>
    <property type="evidence" value="ECO:0007669"/>
    <property type="project" value="UniProtKB-KW"/>
</dbReference>
<dbReference type="Proteomes" id="UP000042958">
    <property type="component" value="Unassembled WGS sequence"/>
</dbReference>
<dbReference type="InterPro" id="IPR007219">
    <property type="entry name" value="XnlR_reg_dom"/>
</dbReference>
<sequence>MEKHGSTSAYPTTSTNPYPYDTAHVSELLKRKRRMRGIRSCFPCRHRKVRCDGSLPCVSCVKRSHPELCRLPGRANDVGDAVSPQEERLSEENGSGHNLEHGNAASQYNQSNALSIDLMIARLSKIEDQISSLKADLLNSRTDSPSSATSNQYLNASFNPNPNLPSSSNRSPAMGKFSGKHFVEDATGATIFLGSHSDIPAALGCRKPSRDVSITDTLVLDQLVPRTYPFTSLWGPEAGTGEICMTLPDDSDMIRYWQVYRSCAYPFYPGLVTLSQFESALFAFLDQRANASRANESSSLDDVDPSWLALLFAVLAGGVQFSDDPIKERDLRSKVFICSSFQCLRISNFFNNTNMNQIQAMVLIGHCLRNKLDTNSAWILMGATIRLAQSIGLHEEDVSCESPSSSLDHYHRRRLWWMLLWQDTFLSFTYDRPPTALNHSSSIPHNPENTSGYSFAECIFALCQVLLDRARQHATDNHTRTTLTYKHRIKMIWNDAAPFLLDKSACRTLQDHLERLALRIHINYGLCRLSRLILESASIHSNTITTTTTSSPATSIDILTLTTETIHYAAEAVQSFLDMHRLSSNVCRSWAFVHNAVSCASTLRSLGATGTGGEYSALMRGLIRVLEREERMSEWEDADRNIRCFGPYSRALRALSDSTDGGSFEGGVEG</sequence>
<reference evidence="9" key="1">
    <citation type="journal article" date="2015" name="Genome Announc.">
        <title>Draft genome sequence of the fungus Penicillium brasilianum MG11.</title>
        <authorList>
            <person name="Horn F."/>
            <person name="Linde J."/>
            <person name="Mattern D.J."/>
            <person name="Walther G."/>
            <person name="Guthke R."/>
            <person name="Brakhage A.A."/>
            <person name="Valiante V."/>
        </authorList>
    </citation>
    <scope>NUCLEOTIDE SEQUENCE [LARGE SCALE GENOMIC DNA]</scope>
    <source>
        <strain evidence="9">MG11</strain>
    </source>
</reference>
<protein>
    <recommendedName>
        <fullName evidence="7">Zn(2)-C6 fungal-type domain-containing protein</fullName>
    </recommendedName>
</protein>
<dbReference type="PANTHER" id="PTHR43374">
    <property type="entry name" value="FLAVIN PRENYLTRANSFERASE"/>
    <property type="match status" value="1"/>
</dbReference>
<evidence type="ECO:0000256" key="3">
    <source>
        <dbReference type="ARBA" id="ARBA00023125"/>
    </source>
</evidence>
<keyword evidence="2" id="KW-0805">Transcription regulation</keyword>
<keyword evidence="1" id="KW-0479">Metal-binding</keyword>
<feature type="domain" description="Zn(2)-C6 fungal-type" evidence="7">
    <location>
        <begin position="40"/>
        <end position="71"/>
    </location>
</feature>
<evidence type="ECO:0000259" key="7">
    <source>
        <dbReference type="PROSITE" id="PS50048"/>
    </source>
</evidence>
<dbReference type="CDD" id="cd12148">
    <property type="entry name" value="fungal_TF_MHR"/>
    <property type="match status" value="1"/>
</dbReference>
<feature type="region of interest" description="Disordered" evidence="6">
    <location>
        <begin position="73"/>
        <end position="103"/>
    </location>
</feature>
<evidence type="ECO:0000313" key="8">
    <source>
        <dbReference type="EMBL" id="CEJ62499.1"/>
    </source>
</evidence>
<keyword evidence="5" id="KW-0539">Nucleus</keyword>
<keyword evidence="9" id="KW-1185">Reference proteome</keyword>
<keyword evidence="3" id="KW-0238">DNA-binding</keyword>
<dbReference type="Gene3D" id="4.10.240.10">
    <property type="entry name" value="Zn(2)-C6 fungal-type DNA-binding domain"/>
    <property type="match status" value="1"/>
</dbReference>
<evidence type="ECO:0000256" key="5">
    <source>
        <dbReference type="ARBA" id="ARBA00023242"/>
    </source>
</evidence>
<dbReference type="SMART" id="SM00066">
    <property type="entry name" value="GAL4"/>
    <property type="match status" value="1"/>
</dbReference>
<evidence type="ECO:0000256" key="6">
    <source>
        <dbReference type="SAM" id="MobiDB-lite"/>
    </source>
</evidence>
<dbReference type="Pfam" id="PF04082">
    <property type="entry name" value="Fungal_trans"/>
    <property type="match status" value="1"/>
</dbReference>
<evidence type="ECO:0000256" key="4">
    <source>
        <dbReference type="ARBA" id="ARBA00023163"/>
    </source>
</evidence>
<dbReference type="GO" id="GO:0000981">
    <property type="term" value="F:DNA-binding transcription factor activity, RNA polymerase II-specific"/>
    <property type="evidence" value="ECO:0007669"/>
    <property type="project" value="InterPro"/>
</dbReference>
<accession>A0A0F7U0R6</accession>